<dbReference type="EMBL" id="CP034687">
    <property type="protein sequence ID" value="AZS83934.1"/>
    <property type="molecule type" value="Genomic_DNA"/>
</dbReference>
<dbReference type="SUPFAM" id="SSF53187">
    <property type="entry name" value="Zn-dependent exopeptidases"/>
    <property type="match status" value="1"/>
</dbReference>
<keyword evidence="4" id="KW-0378">Hydrolase</keyword>
<evidence type="ECO:0000256" key="2">
    <source>
        <dbReference type="SAM" id="MobiDB-lite"/>
    </source>
</evidence>
<evidence type="ECO:0000313" key="4">
    <source>
        <dbReference type="EMBL" id="AZS83934.1"/>
    </source>
</evidence>
<keyword evidence="1" id="KW-0479">Metal-binding</keyword>
<keyword evidence="7" id="KW-1185">Reference proteome</keyword>
<dbReference type="Pfam" id="PF01546">
    <property type="entry name" value="Peptidase_M20"/>
    <property type="match status" value="1"/>
</dbReference>
<protein>
    <submittedName>
        <fullName evidence="4">Amidohydrolase</fullName>
    </submittedName>
</protein>
<dbReference type="CDD" id="cd05664">
    <property type="entry name" value="M20_Acy1-like"/>
    <property type="match status" value="1"/>
</dbReference>
<dbReference type="Gene3D" id="3.40.630.10">
    <property type="entry name" value="Zn peptidases"/>
    <property type="match status" value="1"/>
</dbReference>
<dbReference type="AlphaFoldDB" id="A0A3Q9KTC6"/>
<reference evidence="4 6" key="2">
    <citation type="submission" date="2018-12" db="EMBL/GenBank/DDBJ databases">
        <title>Streptomyces griseoviridis F1-27 complete genome.</title>
        <authorList>
            <person name="Mariita R.M."/>
            <person name="Sello J.K."/>
        </authorList>
    </citation>
    <scope>NUCLEOTIDE SEQUENCE [LARGE SCALE GENOMIC DNA]</scope>
    <source>
        <strain evidence="4 6">F1-27</strain>
    </source>
</reference>
<dbReference type="Gene3D" id="3.30.70.360">
    <property type="match status" value="1"/>
</dbReference>
<evidence type="ECO:0000259" key="3">
    <source>
        <dbReference type="Pfam" id="PF07687"/>
    </source>
</evidence>
<dbReference type="InterPro" id="IPR017439">
    <property type="entry name" value="Amidohydrolase"/>
</dbReference>
<dbReference type="InterPro" id="IPR002933">
    <property type="entry name" value="Peptidase_M20"/>
</dbReference>
<feature type="binding site" evidence="1">
    <location>
        <position position="150"/>
    </location>
    <ligand>
        <name>Mn(2+)</name>
        <dbReference type="ChEBI" id="CHEBI:29035"/>
        <label>2</label>
    </ligand>
</feature>
<dbReference type="OrthoDB" id="9777385at2"/>
<evidence type="ECO:0000313" key="6">
    <source>
        <dbReference type="Proteomes" id="UP000271291"/>
    </source>
</evidence>
<dbReference type="PIRSF" id="PIRSF005962">
    <property type="entry name" value="Pept_M20D_amidohydro"/>
    <property type="match status" value="1"/>
</dbReference>
<feature type="binding site" evidence="1">
    <location>
        <position position="177"/>
    </location>
    <ligand>
        <name>Mn(2+)</name>
        <dbReference type="ChEBI" id="CHEBI:29035"/>
        <label>2</label>
    </ligand>
</feature>
<dbReference type="PANTHER" id="PTHR11014">
    <property type="entry name" value="PEPTIDASE M20 FAMILY MEMBER"/>
    <property type="match status" value="1"/>
</dbReference>
<dbReference type="GO" id="GO:0016787">
    <property type="term" value="F:hydrolase activity"/>
    <property type="evidence" value="ECO:0007669"/>
    <property type="project" value="UniProtKB-KW"/>
</dbReference>
<dbReference type="EMBL" id="CP029078">
    <property type="protein sequence ID" value="QCN89210.1"/>
    <property type="molecule type" value="Genomic_DNA"/>
</dbReference>
<dbReference type="Pfam" id="PF07687">
    <property type="entry name" value="M20_dimer"/>
    <property type="match status" value="1"/>
</dbReference>
<dbReference type="InterPro" id="IPR036264">
    <property type="entry name" value="Bact_exopeptidase_dim_dom"/>
</dbReference>
<evidence type="ECO:0000256" key="1">
    <source>
        <dbReference type="PIRSR" id="PIRSR005962-1"/>
    </source>
</evidence>
<dbReference type="KEGG" id="sgd:ELQ87_06220"/>
<name>A0A3Q9KTC6_STRGD</name>
<dbReference type="RefSeq" id="WP_127176842.1">
    <property type="nucleotide sequence ID" value="NZ_CP029078.1"/>
</dbReference>
<reference evidence="5 7" key="1">
    <citation type="submission" date="2018-04" db="EMBL/GenBank/DDBJ databases">
        <title>Complete genome sequences of Streptomyces griseoviridis K61 and characterization of antagonistic properties of biological control agents.</title>
        <authorList>
            <person name="Mariita R.M."/>
            <person name="Sello J.K."/>
        </authorList>
    </citation>
    <scope>NUCLEOTIDE SEQUENCE [LARGE SCALE GENOMIC DNA]</scope>
    <source>
        <strain evidence="5 7">K61</strain>
    </source>
</reference>
<dbReference type="Proteomes" id="UP000501753">
    <property type="component" value="Chromosome"/>
</dbReference>
<evidence type="ECO:0000313" key="5">
    <source>
        <dbReference type="EMBL" id="QCN89210.1"/>
    </source>
</evidence>
<dbReference type="SUPFAM" id="SSF55031">
    <property type="entry name" value="Bacterial exopeptidase dimerisation domain"/>
    <property type="match status" value="1"/>
</dbReference>
<evidence type="ECO:0000313" key="7">
    <source>
        <dbReference type="Proteomes" id="UP000501753"/>
    </source>
</evidence>
<dbReference type="Proteomes" id="UP000271291">
    <property type="component" value="Chromosome"/>
</dbReference>
<dbReference type="NCBIfam" id="TIGR01891">
    <property type="entry name" value="amidohydrolases"/>
    <property type="match status" value="1"/>
</dbReference>
<gene>
    <name evidence="5" type="ORF">DDJ31_33135</name>
    <name evidence="4" type="ORF">ELQ87_06220</name>
</gene>
<feature type="binding site" evidence="1">
    <location>
        <position position="116"/>
    </location>
    <ligand>
        <name>Mn(2+)</name>
        <dbReference type="ChEBI" id="CHEBI:29035"/>
        <label>2</label>
    </ligand>
</feature>
<proteinExistence type="predicted"/>
<comment type="cofactor">
    <cofactor evidence="1">
        <name>Mn(2+)</name>
        <dbReference type="ChEBI" id="CHEBI:29035"/>
    </cofactor>
    <text evidence="1">The Mn(2+) ion enhances activity.</text>
</comment>
<organism evidence="4 6">
    <name type="scientific">Streptomyces griseoviridis</name>
    <dbReference type="NCBI Taxonomy" id="45398"/>
    <lineage>
        <taxon>Bacteria</taxon>
        <taxon>Bacillati</taxon>
        <taxon>Actinomycetota</taxon>
        <taxon>Actinomycetes</taxon>
        <taxon>Kitasatosporales</taxon>
        <taxon>Streptomycetaceae</taxon>
        <taxon>Streptomyces</taxon>
    </lineage>
</organism>
<feature type="domain" description="Peptidase M20 dimerisation" evidence="3">
    <location>
        <begin position="199"/>
        <end position="294"/>
    </location>
</feature>
<dbReference type="GO" id="GO:0046872">
    <property type="term" value="F:metal ion binding"/>
    <property type="evidence" value="ECO:0007669"/>
    <property type="project" value="UniProtKB-KW"/>
</dbReference>
<sequence>MTAAADRVLQGLDDVRQQVEDFYRDLHAHPELGLAETRTSARVADRLRDWGYEVTDGIGGTGVCGVLKHGDGPTVLLRADMDALPVKEATGLPYASTATTTDRSGNEVPVMHACGHDVHVACMLGFARLMAEAEDGWQGTLVVLFQPSEENGDGADAMLSDGLADRVPRPDVAFAQHVLPYPAGHVAVRPGAFLSAADSLRVTLHGRGAHGSAPQAAVDPVVLAAMCVVRLQTIVSRELAPTTPAVLTVGSITAGSSPNVIPDSAVIELNVRSYDDATRTHLLDAIERCVRAESEASGSPEAPTIEKLSEFPPTHNDADVAKRLDEAFRAHFGDRAGTAELQTASEDFSEIPRALGAPFCYWSIGGTDPDRYAEAERKGTVNQDIPINHSAAFAPVIQPTLDTGVSALVVAALAWLQTPEA</sequence>
<accession>A0A3Q9KTC6</accession>
<keyword evidence="1" id="KW-0464">Manganese</keyword>
<feature type="region of interest" description="Disordered" evidence="2">
    <location>
        <begin position="293"/>
        <end position="314"/>
    </location>
</feature>
<feature type="binding site" evidence="1">
    <location>
        <position position="114"/>
    </location>
    <ligand>
        <name>Mn(2+)</name>
        <dbReference type="ChEBI" id="CHEBI:29035"/>
        <label>2</label>
    </ligand>
</feature>
<dbReference type="InterPro" id="IPR011650">
    <property type="entry name" value="Peptidase_M20_dimer"/>
</dbReference>
<dbReference type="PANTHER" id="PTHR11014:SF63">
    <property type="entry name" value="METALLOPEPTIDASE, PUTATIVE (AFU_ORTHOLOGUE AFUA_6G09600)-RELATED"/>
    <property type="match status" value="1"/>
</dbReference>